<dbReference type="Pfam" id="PF07799">
    <property type="entry name" value="DUF1643"/>
    <property type="match status" value="1"/>
</dbReference>
<gene>
    <name evidence="1" type="ORF">JK167_12365</name>
</gene>
<dbReference type="EMBL" id="JAERKF010000019">
    <property type="protein sequence ID" value="MBS1011613.1"/>
    <property type="molecule type" value="Genomic_DNA"/>
</dbReference>
<accession>A0AA41ERM3</accession>
<protein>
    <submittedName>
        <fullName evidence="1">DUF1643 domain-containing protein</fullName>
    </submittedName>
</protein>
<comment type="caution">
    <text evidence="1">The sequence shown here is derived from an EMBL/GenBank/DDBJ whole genome shotgun (WGS) entry which is preliminary data.</text>
</comment>
<reference evidence="1" key="2">
    <citation type="submission" date="2022-09" db="EMBL/GenBank/DDBJ databases">
        <title>Genome-inferred correspondence between phylogeny and metabolic traits in the wild Drosophila gut microbiome.</title>
        <authorList>
            <person name="Bueno E."/>
            <person name="Blow F."/>
            <person name="Douglas A.E."/>
        </authorList>
    </citation>
    <scope>NUCLEOTIDE SEQUENCE</scope>
    <source>
        <strain evidence="1">Dm-2019-70</strain>
    </source>
</reference>
<dbReference type="InterPro" id="IPR012441">
    <property type="entry name" value="DUF1643"/>
</dbReference>
<dbReference type="AlphaFoldDB" id="A0AA41ERM3"/>
<proteinExistence type="predicted"/>
<name>A0AA41ERM3_LEVBR</name>
<organism evidence="1 2">
    <name type="scientific">Levilactobacillus brevis</name>
    <name type="common">Lactobacillus brevis</name>
    <dbReference type="NCBI Taxonomy" id="1580"/>
    <lineage>
        <taxon>Bacteria</taxon>
        <taxon>Bacillati</taxon>
        <taxon>Bacillota</taxon>
        <taxon>Bacilli</taxon>
        <taxon>Lactobacillales</taxon>
        <taxon>Lactobacillaceae</taxon>
        <taxon>Levilactobacillus</taxon>
    </lineage>
</organism>
<dbReference type="RefSeq" id="WP_211756842.1">
    <property type="nucleotide sequence ID" value="NZ_JAERKF010000019.1"/>
</dbReference>
<reference evidence="1" key="1">
    <citation type="submission" date="2020-12" db="EMBL/GenBank/DDBJ databases">
        <authorList>
            <person name="Mcmullen J.G."/>
        </authorList>
    </citation>
    <scope>NUCLEOTIDE SEQUENCE</scope>
    <source>
        <strain evidence="1">Dm-2019-70</strain>
    </source>
</reference>
<evidence type="ECO:0000313" key="1">
    <source>
        <dbReference type="EMBL" id="MBS1011613.1"/>
    </source>
</evidence>
<sequence>MVETKVAPMTFKLVGEVKFNKSRTHRYELMITWKQPAKKLAMVITNYPGQSDGVVMDLTTMLVVNQVSALGFDGVVMVNLFSKLGVKGHTKELMEGADSVTDQVILLAANDVSQIIIATGSFPKQNILAAERQAEIIDSIKKAGFEKKLVFLCDSTGKLAHPLATKVRKKWMIIEAPKEANK</sequence>
<evidence type="ECO:0000313" key="2">
    <source>
        <dbReference type="Proteomes" id="UP000676478"/>
    </source>
</evidence>
<dbReference type="Proteomes" id="UP000676478">
    <property type="component" value="Unassembled WGS sequence"/>
</dbReference>